<evidence type="ECO:0000313" key="8">
    <source>
        <dbReference type="EMBL" id="OLP07271.1"/>
    </source>
</evidence>
<comment type="cofactor">
    <cofactor evidence="1">
        <name>FAD</name>
        <dbReference type="ChEBI" id="CHEBI:57692"/>
    </cofactor>
</comment>
<dbReference type="GO" id="GO:0016614">
    <property type="term" value="F:oxidoreductase activity, acting on CH-OH group of donors"/>
    <property type="evidence" value="ECO:0007669"/>
    <property type="project" value="InterPro"/>
</dbReference>
<dbReference type="Proteomes" id="UP000185911">
    <property type="component" value="Unassembled WGS sequence"/>
</dbReference>
<dbReference type="InterPro" id="IPR036188">
    <property type="entry name" value="FAD/NAD-bd_sf"/>
</dbReference>
<feature type="domain" description="Glucose-methanol-choline oxidoreductase N-terminal" evidence="6">
    <location>
        <begin position="223"/>
        <end position="331"/>
    </location>
</feature>
<proteinExistence type="inferred from homology"/>
<comment type="similarity">
    <text evidence="2">Belongs to the GMC oxidoreductase family.</text>
</comment>
<evidence type="ECO:0000259" key="7">
    <source>
        <dbReference type="Pfam" id="PF05199"/>
    </source>
</evidence>
<evidence type="ECO:0000256" key="3">
    <source>
        <dbReference type="ARBA" id="ARBA00022630"/>
    </source>
</evidence>
<keyword evidence="5" id="KW-0560">Oxidoreductase</keyword>
<sequence>MIALNTITSKPADPTQTLWDVIIVGTGVGGGTLGYALAKAGKSVLFCERGSNNLARSGTLTANYAEQFGQEPGAVLTTESADLLANTGRFNEVVVDESGTHTRRFVPFVGSGSGGSSALYGMAFERFAESDFAPGISHPNNPESSLEAAWPVGYDAFSTYYSAAENLYRVHGTQDPLSAGAQRSRSLLQPPALTPAIAKLCDHFSAGGLHPYQLPLACDYVADCQCCQGFLCDKNCKNDSSRVCVQPAIQNFGAVMLDNCRVVRIHADKARVNRLACKWHGRDILLRGKQIVLAAGALQTPNLLLRSVSIDWPNGVANSSGMVGRNLMRHCIDIYLIQTSRSDRGRSFDNRFKEFAFNDFYCVDGVKLGSVQSFGRLPPGQMLFGSLKQDIKDGPVPWMAGAFGLTIAVFQPFLQRMVDQSIAIATTMEDLPYLHNRVLPALDDAPEAVRISYNLHDSEKKRVALFRKMMARTLKSLHWRLIKQAENNQRIAHVCGTCRFGQDPQTSVLDPNNRCHDLENLYVVDSSFFPSSGGTNPGLTIAANALRVADHMLSSYPALQHTGPIRHEA</sequence>
<dbReference type="SUPFAM" id="SSF51905">
    <property type="entry name" value="FAD/NAD(P)-binding domain"/>
    <property type="match status" value="1"/>
</dbReference>
<dbReference type="Gene3D" id="3.50.50.60">
    <property type="entry name" value="FAD/NAD(P)-binding domain"/>
    <property type="match status" value="2"/>
</dbReference>
<dbReference type="EMBL" id="MSYM01000008">
    <property type="protein sequence ID" value="OLP07271.1"/>
    <property type="molecule type" value="Genomic_DNA"/>
</dbReference>
<dbReference type="PANTHER" id="PTHR42784:SF1">
    <property type="entry name" value="PYRANOSE 2-OXIDASE"/>
    <property type="match status" value="1"/>
</dbReference>
<gene>
    <name evidence="8" type="ORF">BLL52_1101</name>
</gene>
<dbReference type="PANTHER" id="PTHR42784">
    <property type="entry name" value="PYRANOSE 2-OXIDASE"/>
    <property type="match status" value="1"/>
</dbReference>
<comment type="caution">
    <text evidence="8">The sequence shown here is derived from an EMBL/GenBank/DDBJ whole genome shotgun (WGS) entry which is preliminary data.</text>
</comment>
<dbReference type="InterPro" id="IPR000172">
    <property type="entry name" value="GMC_OxRdtase_N"/>
</dbReference>
<dbReference type="InterPro" id="IPR007867">
    <property type="entry name" value="GMC_OxRtase_C"/>
</dbReference>
<protein>
    <submittedName>
        <fullName evidence="8">Putative glucose-methanol-choline oxidoreductase</fullName>
    </submittedName>
</protein>
<name>A0A1Q8YGT2_9BURK</name>
<dbReference type="InterPro" id="IPR051473">
    <property type="entry name" value="P2Ox-like"/>
</dbReference>
<dbReference type="Pfam" id="PF05199">
    <property type="entry name" value="GMC_oxred_C"/>
    <property type="match status" value="1"/>
</dbReference>
<reference evidence="8 9" key="1">
    <citation type="submission" date="2017-01" db="EMBL/GenBank/DDBJ databases">
        <title>Genome sequence of Rhodoferax antarcticus ANT.BR, a psychrophilic purple nonsulfur bacterium from an Antarctic microbial mat.</title>
        <authorList>
            <person name="Baker J."/>
            <person name="Riester C."/>
            <person name="Skinner B."/>
            <person name="Newell A."/>
            <person name="Swingley W."/>
            <person name="Madigan M."/>
            <person name="Jung D."/>
            <person name="Asao M."/>
            <person name="Chen M."/>
            <person name="Loughlin P."/>
            <person name="Pan H."/>
            <person name="Lin S."/>
            <person name="Li N."/>
            <person name="Shaw J."/>
            <person name="Prado M."/>
            <person name="Sherman C."/>
            <person name="Li X."/>
            <person name="Tang J."/>
            <person name="Blankenship R."/>
            <person name="Zhao T."/>
            <person name="Touchman J."/>
            <person name="Sattley M."/>
        </authorList>
    </citation>
    <scope>NUCLEOTIDE SEQUENCE [LARGE SCALE GENOMIC DNA]</scope>
    <source>
        <strain evidence="8 9">ANT.BR</strain>
    </source>
</reference>
<evidence type="ECO:0000256" key="2">
    <source>
        <dbReference type="ARBA" id="ARBA00010790"/>
    </source>
</evidence>
<evidence type="ECO:0000259" key="6">
    <source>
        <dbReference type="Pfam" id="PF00732"/>
    </source>
</evidence>
<keyword evidence="3" id="KW-0285">Flavoprotein</keyword>
<keyword evidence="4" id="KW-0274">FAD</keyword>
<accession>A0A1Q8YGT2</accession>
<evidence type="ECO:0000256" key="4">
    <source>
        <dbReference type="ARBA" id="ARBA00022827"/>
    </source>
</evidence>
<keyword evidence="9" id="KW-1185">Reference proteome</keyword>
<feature type="domain" description="Glucose-methanol-choline oxidoreductase C-terminal" evidence="7">
    <location>
        <begin position="461"/>
        <end position="545"/>
    </location>
</feature>
<evidence type="ECO:0000256" key="1">
    <source>
        <dbReference type="ARBA" id="ARBA00001974"/>
    </source>
</evidence>
<dbReference type="GO" id="GO:0050660">
    <property type="term" value="F:flavin adenine dinucleotide binding"/>
    <property type="evidence" value="ECO:0007669"/>
    <property type="project" value="InterPro"/>
</dbReference>
<dbReference type="AlphaFoldDB" id="A0A1Q8YGT2"/>
<evidence type="ECO:0000256" key="5">
    <source>
        <dbReference type="ARBA" id="ARBA00023002"/>
    </source>
</evidence>
<dbReference type="Pfam" id="PF00732">
    <property type="entry name" value="GMC_oxred_N"/>
    <property type="match status" value="1"/>
</dbReference>
<dbReference type="STRING" id="81479.RA876_00220"/>
<evidence type="ECO:0000313" key="9">
    <source>
        <dbReference type="Proteomes" id="UP000185911"/>
    </source>
</evidence>
<organism evidence="8 9">
    <name type="scientific">Rhodoferax antarcticus ANT.BR</name>
    <dbReference type="NCBI Taxonomy" id="1111071"/>
    <lineage>
        <taxon>Bacteria</taxon>
        <taxon>Pseudomonadati</taxon>
        <taxon>Pseudomonadota</taxon>
        <taxon>Betaproteobacteria</taxon>
        <taxon>Burkholderiales</taxon>
        <taxon>Comamonadaceae</taxon>
        <taxon>Rhodoferax</taxon>
    </lineage>
</organism>